<dbReference type="OrthoDB" id="3437859at2759"/>
<dbReference type="Proteomes" id="UP000499080">
    <property type="component" value="Unassembled WGS sequence"/>
</dbReference>
<accession>A0A4Y2LE97</accession>
<name>A0A4Y2LE97_ARAVE</name>
<reference evidence="1 2" key="1">
    <citation type="journal article" date="2019" name="Sci. Rep.">
        <title>Orb-weaving spider Araneus ventricosus genome elucidates the spidroin gene catalogue.</title>
        <authorList>
            <person name="Kono N."/>
            <person name="Nakamura H."/>
            <person name="Ohtoshi R."/>
            <person name="Moran D.A.P."/>
            <person name="Shinohara A."/>
            <person name="Yoshida Y."/>
            <person name="Fujiwara M."/>
            <person name="Mori M."/>
            <person name="Tomita M."/>
            <person name="Arakawa K."/>
        </authorList>
    </citation>
    <scope>NUCLEOTIDE SEQUENCE [LARGE SCALE GENOMIC DNA]</scope>
</reference>
<proteinExistence type="predicted"/>
<organism evidence="1 2">
    <name type="scientific">Araneus ventricosus</name>
    <name type="common">Orbweaver spider</name>
    <name type="synonym">Epeira ventricosa</name>
    <dbReference type="NCBI Taxonomy" id="182803"/>
    <lineage>
        <taxon>Eukaryota</taxon>
        <taxon>Metazoa</taxon>
        <taxon>Ecdysozoa</taxon>
        <taxon>Arthropoda</taxon>
        <taxon>Chelicerata</taxon>
        <taxon>Arachnida</taxon>
        <taxon>Araneae</taxon>
        <taxon>Araneomorphae</taxon>
        <taxon>Entelegynae</taxon>
        <taxon>Araneoidea</taxon>
        <taxon>Araneidae</taxon>
        <taxon>Araneus</taxon>
    </lineage>
</organism>
<gene>
    <name evidence="1" type="ORF">AVEN_262786_1</name>
</gene>
<sequence>MDGKAFQGKQCVPADLQAILQAIKHHENVSHRVNIYRTAFRFIGHTKSHTSPHPIVRKFNSKNETTSILAGSRQYTGHLEMSQPTSQVKAI</sequence>
<comment type="caution">
    <text evidence="1">The sequence shown here is derived from an EMBL/GenBank/DDBJ whole genome shotgun (WGS) entry which is preliminary data.</text>
</comment>
<keyword evidence="2" id="KW-1185">Reference proteome</keyword>
<dbReference type="EMBL" id="BGPR01005661">
    <property type="protein sequence ID" value="GBN12253.1"/>
    <property type="molecule type" value="Genomic_DNA"/>
</dbReference>
<evidence type="ECO:0000313" key="2">
    <source>
        <dbReference type="Proteomes" id="UP000499080"/>
    </source>
</evidence>
<evidence type="ECO:0000313" key="1">
    <source>
        <dbReference type="EMBL" id="GBN12253.1"/>
    </source>
</evidence>
<dbReference type="AlphaFoldDB" id="A0A4Y2LE97"/>
<protein>
    <submittedName>
        <fullName evidence="1">Uncharacterized protein</fullName>
    </submittedName>
</protein>